<name>A0AAP0LYM0_9ROSI</name>
<keyword evidence="4 10" id="KW-0732">Signal</keyword>
<keyword evidence="8" id="KW-0449">Lipoprotein</keyword>
<evidence type="ECO:0000256" key="4">
    <source>
        <dbReference type="ARBA" id="ARBA00022729"/>
    </source>
</evidence>
<keyword evidence="13" id="KW-1185">Reference proteome</keyword>
<comment type="subcellular location">
    <subcellularLocation>
        <location evidence="1">Cell membrane</location>
        <topology evidence="1">Lipid-anchor</topology>
        <topology evidence="1">GPI-anchor</topology>
    </subcellularLocation>
</comment>
<dbReference type="GO" id="GO:0005886">
    <property type="term" value="C:plasma membrane"/>
    <property type="evidence" value="ECO:0007669"/>
    <property type="project" value="UniProtKB-SubCell"/>
</dbReference>
<comment type="caution">
    <text evidence="12">The sequence shown here is derived from an EMBL/GenBank/DDBJ whole genome shotgun (WGS) entry which is preliminary data.</text>
</comment>
<dbReference type="GO" id="GO:0009506">
    <property type="term" value="C:plasmodesma"/>
    <property type="evidence" value="ECO:0007669"/>
    <property type="project" value="UniProtKB-ARBA"/>
</dbReference>
<evidence type="ECO:0000256" key="5">
    <source>
        <dbReference type="ARBA" id="ARBA00023136"/>
    </source>
</evidence>
<dbReference type="Gene3D" id="1.20.58.1040">
    <property type="match status" value="1"/>
</dbReference>
<protein>
    <recommendedName>
        <fullName evidence="11">X8 domain-containing protein</fullName>
    </recommendedName>
</protein>
<keyword evidence="5" id="KW-0472">Membrane</keyword>
<dbReference type="EMBL" id="JBCGBO010000007">
    <property type="protein sequence ID" value="KAK9188050.1"/>
    <property type="molecule type" value="Genomic_DNA"/>
</dbReference>
<keyword evidence="6" id="KW-1015">Disulfide bond</keyword>
<dbReference type="SMART" id="SM00768">
    <property type="entry name" value="X8"/>
    <property type="match status" value="1"/>
</dbReference>
<sequence length="528" mass="56452">MGRAASFIQILLLLFCLFLCSGSSVTSAQLGIEDKNVQLNSSISTTKRDITTPITTVPIITPATPTSSIPILNPTSTPETTSPAATTPSLTPPTTTTPVSTGASWCVASQSASHTALQVALDYACGYGADCSAIQPGGSCYNPNALRDHASYAFNSFYQKNPIPSSCNFGGAAVSTSTNPSSGTCQYQSTSTSSSILNTTNSNGATVYGAVPNPPSPTASLALAAAKLHSITPLSCMEDPHLFRPLLAPTAITSSSSAGTACADENDADYHNINHLSSNTSITFRLLAVIVVGVISIWANHEASKGFDIAIINEAKDSPAGRRFELFYISNDKATRILLNTSCFAENILYPNTNFSLDSKKQVQRVTLRLTTNTTQRILVSVDTTNESNDEFVISLSSSVMGDTNIANANRAIVSALQRGMARIWLWDGESRAPPSLIQGLVEYINMLAGFGDAKNYVGGELPEFGHICWDSKDPGVAARFLEFCEVNHKGFIQRLNQGMRQRWDNRTVDDALGMEAKYLCDSYKKLS</sequence>
<evidence type="ECO:0000256" key="7">
    <source>
        <dbReference type="ARBA" id="ARBA00023180"/>
    </source>
</evidence>
<feature type="signal peptide" evidence="10">
    <location>
        <begin position="1"/>
        <end position="22"/>
    </location>
</feature>
<evidence type="ECO:0000256" key="6">
    <source>
        <dbReference type="ARBA" id="ARBA00023157"/>
    </source>
</evidence>
<dbReference type="Pfam" id="PF04450">
    <property type="entry name" value="BSP"/>
    <property type="match status" value="1"/>
</dbReference>
<evidence type="ECO:0000256" key="3">
    <source>
        <dbReference type="ARBA" id="ARBA00022622"/>
    </source>
</evidence>
<dbReference type="FunFam" id="1.20.58.1040:FF:000001">
    <property type="entry name" value="Glucan endo-1,3-beta-glucosidase 4"/>
    <property type="match status" value="1"/>
</dbReference>
<dbReference type="PANTHER" id="PTHR33321">
    <property type="match status" value="1"/>
</dbReference>
<evidence type="ECO:0000256" key="10">
    <source>
        <dbReference type="SAM" id="SignalP"/>
    </source>
</evidence>
<dbReference type="GO" id="GO:0098552">
    <property type="term" value="C:side of membrane"/>
    <property type="evidence" value="ECO:0007669"/>
    <property type="project" value="UniProtKB-KW"/>
</dbReference>
<accession>A0AAP0LYM0</accession>
<proteinExistence type="predicted"/>
<dbReference type="AlphaFoldDB" id="A0AAP0LYM0"/>
<feature type="region of interest" description="Disordered" evidence="9">
    <location>
        <begin position="65"/>
        <end position="96"/>
    </location>
</feature>
<evidence type="ECO:0000256" key="9">
    <source>
        <dbReference type="SAM" id="MobiDB-lite"/>
    </source>
</evidence>
<dbReference type="PANTHER" id="PTHR33321:SF3">
    <property type="entry name" value="OS05G0582000 PROTEIN"/>
    <property type="match status" value="1"/>
</dbReference>
<dbReference type="InterPro" id="IPR007541">
    <property type="entry name" value="Uncharacterised_BSP"/>
</dbReference>
<keyword evidence="2" id="KW-1003">Cell membrane</keyword>
<gene>
    <name evidence="12" type="ORF">WN944_019449</name>
</gene>
<evidence type="ECO:0000313" key="12">
    <source>
        <dbReference type="EMBL" id="KAK9188050.1"/>
    </source>
</evidence>
<keyword evidence="3" id="KW-0336">GPI-anchor</keyword>
<evidence type="ECO:0000256" key="8">
    <source>
        <dbReference type="ARBA" id="ARBA00023288"/>
    </source>
</evidence>
<feature type="domain" description="X8" evidence="11">
    <location>
        <begin position="104"/>
        <end position="187"/>
    </location>
</feature>
<evidence type="ECO:0000256" key="1">
    <source>
        <dbReference type="ARBA" id="ARBA00004609"/>
    </source>
</evidence>
<evidence type="ECO:0000256" key="2">
    <source>
        <dbReference type="ARBA" id="ARBA00022475"/>
    </source>
</evidence>
<organism evidence="12 13">
    <name type="scientific">Citrus x changshan-huyou</name>
    <dbReference type="NCBI Taxonomy" id="2935761"/>
    <lineage>
        <taxon>Eukaryota</taxon>
        <taxon>Viridiplantae</taxon>
        <taxon>Streptophyta</taxon>
        <taxon>Embryophyta</taxon>
        <taxon>Tracheophyta</taxon>
        <taxon>Spermatophyta</taxon>
        <taxon>Magnoliopsida</taxon>
        <taxon>eudicotyledons</taxon>
        <taxon>Gunneridae</taxon>
        <taxon>Pentapetalae</taxon>
        <taxon>rosids</taxon>
        <taxon>malvids</taxon>
        <taxon>Sapindales</taxon>
        <taxon>Rutaceae</taxon>
        <taxon>Aurantioideae</taxon>
        <taxon>Citrus</taxon>
    </lineage>
</organism>
<evidence type="ECO:0000259" key="11">
    <source>
        <dbReference type="SMART" id="SM00768"/>
    </source>
</evidence>
<evidence type="ECO:0000313" key="13">
    <source>
        <dbReference type="Proteomes" id="UP001428341"/>
    </source>
</evidence>
<reference evidence="12 13" key="1">
    <citation type="submission" date="2024-05" db="EMBL/GenBank/DDBJ databases">
        <title>Haplotype-resolved chromosome-level genome assembly of Huyou (Citrus changshanensis).</title>
        <authorList>
            <person name="Miao C."/>
            <person name="Chen W."/>
            <person name="Wu Y."/>
            <person name="Wang L."/>
            <person name="Zhao S."/>
            <person name="Grierson D."/>
            <person name="Xu C."/>
            <person name="Chen K."/>
        </authorList>
    </citation>
    <scope>NUCLEOTIDE SEQUENCE [LARGE SCALE GENOMIC DNA]</scope>
    <source>
        <strain evidence="12">01-14</strain>
        <tissue evidence="12">Leaf</tissue>
    </source>
</reference>
<keyword evidence="7" id="KW-0325">Glycoprotein</keyword>
<dbReference type="Pfam" id="PF07983">
    <property type="entry name" value="X8"/>
    <property type="match status" value="1"/>
</dbReference>
<dbReference type="InterPro" id="IPR012946">
    <property type="entry name" value="X8"/>
</dbReference>
<feature type="chain" id="PRO_5042957426" description="X8 domain-containing protein" evidence="10">
    <location>
        <begin position="23"/>
        <end position="528"/>
    </location>
</feature>
<dbReference type="Proteomes" id="UP001428341">
    <property type="component" value="Unassembled WGS sequence"/>
</dbReference>